<evidence type="ECO:0000313" key="1">
    <source>
        <dbReference type="EMBL" id="MED6167260.1"/>
    </source>
</evidence>
<accession>A0ABU6V3B3</accession>
<reference evidence="1 2" key="1">
    <citation type="journal article" date="2023" name="Plants (Basel)">
        <title>Bridging the Gap: Combining Genomics and Transcriptomics Approaches to Understand Stylosanthes scabra, an Orphan Legume from the Brazilian Caatinga.</title>
        <authorList>
            <person name="Ferreira-Neto J.R.C."/>
            <person name="da Silva M.D."/>
            <person name="Binneck E."/>
            <person name="de Melo N.F."/>
            <person name="da Silva R.H."/>
            <person name="de Melo A.L.T.M."/>
            <person name="Pandolfi V."/>
            <person name="Bustamante F.O."/>
            <person name="Brasileiro-Vidal A.C."/>
            <person name="Benko-Iseppon A.M."/>
        </authorList>
    </citation>
    <scope>NUCLEOTIDE SEQUENCE [LARGE SCALE GENOMIC DNA]</scope>
    <source>
        <tissue evidence="1">Leaves</tissue>
    </source>
</reference>
<sequence length="114" mass="13533">MKIYQLWTPELPKESITTFLPLKLVYLVLRLMSESFEHLVSCLNDIVRRLRNSWIREVGKRKLQRRQLQNQARGTTCEDTRMPKSAKDYECLHRAMMMLGKKKGRNSKNLGRPK</sequence>
<organism evidence="1 2">
    <name type="scientific">Stylosanthes scabra</name>
    <dbReference type="NCBI Taxonomy" id="79078"/>
    <lineage>
        <taxon>Eukaryota</taxon>
        <taxon>Viridiplantae</taxon>
        <taxon>Streptophyta</taxon>
        <taxon>Embryophyta</taxon>
        <taxon>Tracheophyta</taxon>
        <taxon>Spermatophyta</taxon>
        <taxon>Magnoliopsida</taxon>
        <taxon>eudicotyledons</taxon>
        <taxon>Gunneridae</taxon>
        <taxon>Pentapetalae</taxon>
        <taxon>rosids</taxon>
        <taxon>fabids</taxon>
        <taxon>Fabales</taxon>
        <taxon>Fabaceae</taxon>
        <taxon>Papilionoideae</taxon>
        <taxon>50 kb inversion clade</taxon>
        <taxon>dalbergioids sensu lato</taxon>
        <taxon>Dalbergieae</taxon>
        <taxon>Pterocarpus clade</taxon>
        <taxon>Stylosanthes</taxon>
    </lineage>
</organism>
<protein>
    <submittedName>
        <fullName evidence="1">Uncharacterized protein</fullName>
    </submittedName>
</protein>
<dbReference type="Proteomes" id="UP001341840">
    <property type="component" value="Unassembled WGS sequence"/>
</dbReference>
<keyword evidence="2" id="KW-1185">Reference proteome</keyword>
<comment type="caution">
    <text evidence="1">The sequence shown here is derived from an EMBL/GenBank/DDBJ whole genome shotgun (WGS) entry which is preliminary data.</text>
</comment>
<evidence type="ECO:0000313" key="2">
    <source>
        <dbReference type="Proteomes" id="UP001341840"/>
    </source>
</evidence>
<dbReference type="EMBL" id="JASCZI010151037">
    <property type="protein sequence ID" value="MED6167260.1"/>
    <property type="molecule type" value="Genomic_DNA"/>
</dbReference>
<proteinExistence type="predicted"/>
<name>A0ABU6V3B3_9FABA</name>
<gene>
    <name evidence="1" type="ORF">PIB30_001156</name>
</gene>